<sequence>MLAFNFAVPAALILDFAKKYVEEHFSEQIIFKIEKKRGIEIELANDLSLRFNNKGELVEADD</sequence>
<dbReference type="Pfam" id="PF11396">
    <property type="entry name" value="PepSY_like"/>
    <property type="match status" value="1"/>
</dbReference>
<organism evidence="2">
    <name type="scientific">gut metagenome</name>
    <dbReference type="NCBI Taxonomy" id="749906"/>
    <lineage>
        <taxon>unclassified sequences</taxon>
        <taxon>metagenomes</taxon>
        <taxon>organismal metagenomes</taxon>
    </lineage>
</organism>
<reference evidence="2" key="1">
    <citation type="journal article" date="2012" name="PLoS ONE">
        <title>Gene sets for utilization of primary and secondary nutrition supplies in the distal gut of endangered iberian lynx.</title>
        <authorList>
            <person name="Alcaide M."/>
            <person name="Messina E."/>
            <person name="Richter M."/>
            <person name="Bargiela R."/>
            <person name="Peplies J."/>
            <person name="Huws S.A."/>
            <person name="Newbold C.J."/>
            <person name="Golyshin P.N."/>
            <person name="Simon M.A."/>
            <person name="Lopez G."/>
            <person name="Yakimov M.M."/>
            <person name="Ferrer M."/>
        </authorList>
    </citation>
    <scope>NUCLEOTIDE SEQUENCE</scope>
</reference>
<comment type="caution">
    <text evidence="2">The sequence shown here is derived from an EMBL/GenBank/DDBJ whole genome shotgun (WGS) entry which is preliminary data.</text>
</comment>
<dbReference type="InterPro" id="IPR021533">
    <property type="entry name" value="PepSY-like"/>
</dbReference>
<dbReference type="EMBL" id="AMCI01004226">
    <property type="protein sequence ID" value="EJW98514.1"/>
    <property type="molecule type" value="Genomic_DNA"/>
</dbReference>
<gene>
    <name evidence="2" type="ORF">EVA_13379</name>
</gene>
<protein>
    <submittedName>
        <fullName evidence="2">Periplasmic protein</fullName>
    </submittedName>
</protein>
<evidence type="ECO:0000259" key="1">
    <source>
        <dbReference type="Pfam" id="PF11396"/>
    </source>
</evidence>
<dbReference type="Gene3D" id="3.40.1420.30">
    <property type="match status" value="1"/>
</dbReference>
<dbReference type="SUPFAM" id="SSF160574">
    <property type="entry name" value="BT0923-like"/>
    <property type="match status" value="1"/>
</dbReference>
<accession>J9GGL6</accession>
<name>J9GGL6_9ZZZZ</name>
<evidence type="ECO:0000313" key="2">
    <source>
        <dbReference type="EMBL" id="EJW98514.1"/>
    </source>
</evidence>
<dbReference type="AlphaFoldDB" id="J9GGL6"/>
<feature type="domain" description="Putative beta-lactamase-inhibitor-like PepSY-like" evidence="1">
    <location>
        <begin position="6"/>
        <end position="58"/>
    </location>
</feature>
<proteinExistence type="predicted"/>